<feature type="signal peptide" evidence="1">
    <location>
        <begin position="1"/>
        <end position="19"/>
    </location>
</feature>
<keyword evidence="1" id="KW-0732">Signal</keyword>
<keyword evidence="3" id="KW-1185">Reference proteome</keyword>
<evidence type="ECO:0000313" key="3">
    <source>
        <dbReference type="Proteomes" id="UP000824300"/>
    </source>
</evidence>
<proteinExistence type="predicted"/>
<gene>
    <name evidence="2" type="ORF">K3162_06875</name>
</gene>
<dbReference type="RefSeq" id="WP_221427012.1">
    <property type="nucleotide sequence ID" value="NZ_CP081296.1"/>
</dbReference>
<name>A0ABX8ZRB5_9SPHN</name>
<evidence type="ECO:0000313" key="2">
    <source>
        <dbReference type="EMBL" id="QZD91306.1"/>
    </source>
</evidence>
<dbReference type="Proteomes" id="UP000824300">
    <property type="component" value="Chromosome"/>
</dbReference>
<accession>A0ABX8ZRB5</accession>
<sequence>MTRPLILLAALVLPASLAAQETDAPVDLPALTLEQQTNLRCGVVFGIVDGYQSRNDERALAYPTIAPRGREFFVRTTAKIMEDERFTRPVIVSHVGRQMASLETDGEYDFEAIDEIMPACLSLLDASGL</sequence>
<reference evidence="2 3" key="1">
    <citation type="submission" date="2021-08" db="EMBL/GenBank/DDBJ databases">
        <title>Comparative Genomics Analysis of the Genus Qipengyuania Reveals Extensive Genetic Diversity and Metabolic Versatility, Including the Description of Fifteen Novel Species.</title>
        <authorList>
            <person name="Liu Y."/>
        </authorList>
    </citation>
    <scope>NUCLEOTIDE SEQUENCE [LARGE SCALE GENOMIC DNA]</scope>
    <source>
        <strain evidence="2 3">1NDW3</strain>
    </source>
</reference>
<protein>
    <submittedName>
        <fullName evidence="2">Uncharacterized protein</fullName>
    </submittedName>
</protein>
<evidence type="ECO:0000256" key="1">
    <source>
        <dbReference type="SAM" id="SignalP"/>
    </source>
</evidence>
<organism evidence="2 3">
    <name type="scientific">Qipengyuania xiapuensis</name>
    <dbReference type="NCBI Taxonomy" id="2867236"/>
    <lineage>
        <taxon>Bacteria</taxon>
        <taxon>Pseudomonadati</taxon>
        <taxon>Pseudomonadota</taxon>
        <taxon>Alphaproteobacteria</taxon>
        <taxon>Sphingomonadales</taxon>
        <taxon>Erythrobacteraceae</taxon>
        <taxon>Qipengyuania</taxon>
    </lineage>
</organism>
<feature type="chain" id="PRO_5046366624" evidence="1">
    <location>
        <begin position="20"/>
        <end position="129"/>
    </location>
</feature>
<dbReference type="EMBL" id="CP081296">
    <property type="protein sequence ID" value="QZD91306.1"/>
    <property type="molecule type" value="Genomic_DNA"/>
</dbReference>